<dbReference type="GO" id="GO:0016020">
    <property type="term" value="C:membrane"/>
    <property type="evidence" value="ECO:0007669"/>
    <property type="project" value="InterPro"/>
</dbReference>
<dbReference type="PROSITE" id="PS50943">
    <property type="entry name" value="HTH_CROC1"/>
    <property type="match status" value="1"/>
</dbReference>
<reference evidence="8" key="1">
    <citation type="submission" date="2016-10" db="EMBL/GenBank/DDBJ databases">
        <authorList>
            <person name="Varghese N."/>
            <person name="Submissions S."/>
        </authorList>
    </citation>
    <scope>NUCLEOTIDE SEQUENCE [LARGE SCALE GENOMIC DNA]</scope>
    <source>
        <strain evidence="8">DSM 27981</strain>
    </source>
</reference>
<keyword evidence="4" id="KW-0238">DNA-binding</keyword>
<name>A0A1I2E7J1_9BURK</name>
<keyword evidence="8" id="KW-1185">Reference proteome</keyword>
<evidence type="ECO:0000313" key="7">
    <source>
        <dbReference type="EMBL" id="SFE88461.1"/>
    </source>
</evidence>
<dbReference type="InterPro" id="IPR001387">
    <property type="entry name" value="Cro/C1-type_HTH"/>
</dbReference>
<dbReference type="PROSITE" id="PS00501">
    <property type="entry name" value="SPASE_I_1"/>
    <property type="match status" value="1"/>
</dbReference>
<keyword evidence="3" id="KW-0805">Transcription regulation</keyword>
<evidence type="ECO:0000313" key="8">
    <source>
        <dbReference type="Proteomes" id="UP000199119"/>
    </source>
</evidence>
<evidence type="ECO:0000256" key="5">
    <source>
        <dbReference type="ARBA" id="ARBA00023163"/>
    </source>
</evidence>
<evidence type="ECO:0000256" key="4">
    <source>
        <dbReference type="ARBA" id="ARBA00023125"/>
    </source>
</evidence>
<dbReference type="Pfam" id="PF00717">
    <property type="entry name" value="Peptidase_S24"/>
    <property type="match status" value="1"/>
</dbReference>
<evidence type="ECO:0000256" key="3">
    <source>
        <dbReference type="ARBA" id="ARBA00023015"/>
    </source>
</evidence>
<dbReference type="CDD" id="cd06529">
    <property type="entry name" value="S24_LexA-like"/>
    <property type="match status" value="1"/>
</dbReference>
<dbReference type="SUPFAM" id="SSF51306">
    <property type="entry name" value="LexA/Signal peptidase"/>
    <property type="match status" value="1"/>
</dbReference>
<evidence type="ECO:0000256" key="2">
    <source>
        <dbReference type="ARBA" id="ARBA00022801"/>
    </source>
</evidence>
<organism evidence="7 8">
    <name type="scientific">Paracidovorax wautersii</name>
    <dbReference type="NCBI Taxonomy" id="1177982"/>
    <lineage>
        <taxon>Bacteria</taxon>
        <taxon>Pseudomonadati</taxon>
        <taxon>Pseudomonadota</taxon>
        <taxon>Betaproteobacteria</taxon>
        <taxon>Burkholderiales</taxon>
        <taxon>Comamonadaceae</taxon>
        <taxon>Paracidovorax</taxon>
    </lineage>
</organism>
<dbReference type="PANTHER" id="PTHR40661">
    <property type="match status" value="1"/>
</dbReference>
<accession>A0A1I2E7J1</accession>
<dbReference type="CDD" id="cd00093">
    <property type="entry name" value="HTH_XRE"/>
    <property type="match status" value="1"/>
</dbReference>
<dbReference type="InterPro" id="IPR036286">
    <property type="entry name" value="LexA/Signal_pep-like_sf"/>
</dbReference>
<feature type="domain" description="HTH cro/C1-type" evidence="6">
    <location>
        <begin position="23"/>
        <end position="63"/>
    </location>
</feature>
<dbReference type="InterPro" id="IPR039418">
    <property type="entry name" value="LexA-like"/>
</dbReference>
<keyword evidence="2" id="KW-0378">Hydrolase</keyword>
<gene>
    <name evidence="7" type="ORF">SAMN04489711_106260</name>
</gene>
<dbReference type="GO" id="GO:0004252">
    <property type="term" value="F:serine-type endopeptidase activity"/>
    <property type="evidence" value="ECO:0007669"/>
    <property type="project" value="InterPro"/>
</dbReference>
<dbReference type="PANTHER" id="PTHR40661:SF3">
    <property type="entry name" value="FELS-1 PROPHAGE TRANSCRIPTIONAL REGULATOR"/>
    <property type="match status" value="1"/>
</dbReference>
<dbReference type="Gene3D" id="2.10.109.10">
    <property type="entry name" value="Umud Fragment, subunit A"/>
    <property type="match status" value="1"/>
</dbReference>
<dbReference type="STRING" id="1177982.SAMN04489711_106260"/>
<dbReference type="Proteomes" id="UP000199119">
    <property type="component" value="Unassembled WGS sequence"/>
</dbReference>
<dbReference type="GO" id="GO:0003677">
    <property type="term" value="F:DNA binding"/>
    <property type="evidence" value="ECO:0007669"/>
    <property type="project" value="UniProtKB-KW"/>
</dbReference>
<dbReference type="OrthoDB" id="7011085at2"/>
<keyword evidence="5" id="KW-0804">Transcription</keyword>
<protein>
    <submittedName>
        <fullName evidence="7">Peptidase S24-like</fullName>
    </submittedName>
</protein>
<proteinExistence type="predicted"/>
<dbReference type="AlphaFoldDB" id="A0A1I2E7J1"/>
<dbReference type="InterPro" id="IPR015927">
    <property type="entry name" value="Peptidase_S24_S26A/B/C"/>
</dbReference>
<sequence length="233" mass="26066">MLIRMQNLQHVIDTRYDGRDKHLADAAGISPSQITQWRTGYRNMGEKAARNIEDKLGLHHGYLDEMNMDRHAVEEVRPSYQVSRKDTTEHGHAIEVALLSNSASMGPGTDLIDDTISGSLTLNSQFVAEHIKPTKPTALRFLHGYGDSMHPTFNNGDVLLVDTGITSADIDGIYVLEAHGRLFIKRVRMRLDGKFEISSDNATHKTVDVLSPESGHEVSIRGRVLWVWNGKRV</sequence>
<dbReference type="EMBL" id="FONX01000006">
    <property type="protein sequence ID" value="SFE88461.1"/>
    <property type="molecule type" value="Genomic_DNA"/>
</dbReference>
<evidence type="ECO:0000259" key="6">
    <source>
        <dbReference type="PROSITE" id="PS50943"/>
    </source>
</evidence>
<dbReference type="GO" id="GO:0006508">
    <property type="term" value="P:proteolysis"/>
    <property type="evidence" value="ECO:0007669"/>
    <property type="project" value="UniProtKB-KW"/>
</dbReference>
<dbReference type="InterPro" id="IPR019756">
    <property type="entry name" value="Pept_S26A_signal_pept_1_Ser-AS"/>
</dbReference>
<keyword evidence="1" id="KW-0645">Protease</keyword>
<evidence type="ECO:0000256" key="1">
    <source>
        <dbReference type="ARBA" id="ARBA00022670"/>
    </source>
</evidence>